<dbReference type="GO" id="GO:0008270">
    <property type="term" value="F:zinc ion binding"/>
    <property type="evidence" value="ECO:0007669"/>
    <property type="project" value="UniProtKB-KW"/>
</dbReference>
<dbReference type="SMART" id="SM00355">
    <property type="entry name" value="ZnF_C2H2"/>
    <property type="match status" value="2"/>
</dbReference>
<sequence>MTFQFEQFSFVLQNEADDPFLLPSNLPIEDPLGPFTYFYQNIESNNFRPIIRPLEHYNIPVNVLFNDTIPPNNSNIHRANLKSIQAVQILPLSGLIEPTDIEAASESSPEELVDNVDKVEHTVHFTSATDLAMNNSEETPSQTETTSVGYRLNMVNNRGEKDGAKQKKTHQCIDCLRMCQSDSHLDRHVETVHSEERPWACPACLKKRFKRKDHLVKHLKTLHHWSSHQMLGLKTPQAVLDRKKKRKKASKNPKVMALQSQSATLGEE</sequence>
<dbReference type="PANTHER" id="PTHR23235:SF120">
    <property type="entry name" value="KRUPPEL-LIKE FACTOR 15"/>
    <property type="match status" value="1"/>
</dbReference>
<dbReference type="AlphaFoldDB" id="A0A1X7R738"/>
<feature type="domain" description="C2H2-type" evidence="6">
    <location>
        <begin position="170"/>
        <end position="198"/>
    </location>
</feature>
<keyword evidence="2 4" id="KW-0863">Zinc-finger</keyword>
<evidence type="ECO:0000256" key="4">
    <source>
        <dbReference type="PROSITE-ProRule" id="PRU00042"/>
    </source>
</evidence>
<gene>
    <name evidence="7" type="ORF">KASA_0K00836G</name>
</gene>
<dbReference type="PROSITE" id="PS50157">
    <property type="entry name" value="ZINC_FINGER_C2H2_2"/>
    <property type="match status" value="1"/>
</dbReference>
<dbReference type="InterPro" id="IPR013087">
    <property type="entry name" value="Znf_C2H2_type"/>
</dbReference>
<evidence type="ECO:0000313" key="8">
    <source>
        <dbReference type="Proteomes" id="UP000196158"/>
    </source>
</evidence>
<evidence type="ECO:0000256" key="1">
    <source>
        <dbReference type="ARBA" id="ARBA00022723"/>
    </source>
</evidence>
<evidence type="ECO:0000256" key="2">
    <source>
        <dbReference type="ARBA" id="ARBA00022771"/>
    </source>
</evidence>
<evidence type="ECO:0000313" key="7">
    <source>
        <dbReference type="EMBL" id="SMN21431.1"/>
    </source>
</evidence>
<dbReference type="PROSITE" id="PS00028">
    <property type="entry name" value="ZINC_FINGER_C2H2_1"/>
    <property type="match status" value="1"/>
</dbReference>
<reference evidence="7 8" key="1">
    <citation type="submission" date="2017-04" db="EMBL/GenBank/DDBJ databases">
        <authorList>
            <person name="Afonso C.L."/>
            <person name="Miller P.J."/>
            <person name="Scott M.A."/>
            <person name="Spackman E."/>
            <person name="Goraichik I."/>
            <person name="Dimitrov K.M."/>
            <person name="Suarez D.L."/>
            <person name="Swayne D.E."/>
        </authorList>
    </citation>
    <scope>NUCLEOTIDE SEQUENCE [LARGE SCALE GENOMIC DNA]</scope>
</reference>
<evidence type="ECO:0000259" key="6">
    <source>
        <dbReference type="PROSITE" id="PS50157"/>
    </source>
</evidence>
<dbReference type="SUPFAM" id="SSF57667">
    <property type="entry name" value="beta-beta-alpha zinc fingers"/>
    <property type="match status" value="1"/>
</dbReference>
<dbReference type="Gene3D" id="3.30.160.60">
    <property type="entry name" value="Classic Zinc Finger"/>
    <property type="match status" value="1"/>
</dbReference>
<evidence type="ECO:0000256" key="3">
    <source>
        <dbReference type="ARBA" id="ARBA00022833"/>
    </source>
</evidence>
<protein>
    <recommendedName>
        <fullName evidence="6">C2H2-type domain-containing protein</fullName>
    </recommendedName>
</protein>
<feature type="compositionally biased region" description="Polar residues" evidence="5">
    <location>
        <begin position="258"/>
        <end position="268"/>
    </location>
</feature>
<keyword evidence="8" id="KW-1185">Reference proteome</keyword>
<dbReference type="STRING" id="1789683.A0A1X7R738"/>
<keyword evidence="3" id="KW-0862">Zinc</keyword>
<proteinExistence type="predicted"/>
<dbReference type="InterPro" id="IPR036236">
    <property type="entry name" value="Znf_C2H2_sf"/>
</dbReference>
<dbReference type="OrthoDB" id="654211at2759"/>
<evidence type="ECO:0000256" key="5">
    <source>
        <dbReference type="SAM" id="MobiDB-lite"/>
    </source>
</evidence>
<dbReference type="GO" id="GO:0000981">
    <property type="term" value="F:DNA-binding transcription factor activity, RNA polymerase II-specific"/>
    <property type="evidence" value="ECO:0007669"/>
    <property type="project" value="TreeGrafter"/>
</dbReference>
<dbReference type="Proteomes" id="UP000196158">
    <property type="component" value="Unassembled WGS sequence"/>
</dbReference>
<keyword evidence="1" id="KW-0479">Metal-binding</keyword>
<dbReference type="EMBL" id="FXLY01000008">
    <property type="protein sequence ID" value="SMN21431.1"/>
    <property type="molecule type" value="Genomic_DNA"/>
</dbReference>
<organism evidence="7 8">
    <name type="scientific">Maudiozyma saulgeensis</name>
    <dbReference type="NCBI Taxonomy" id="1789683"/>
    <lineage>
        <taxon>Eukaryota</taxon>
        <taxon>Fungi</taxon>
        <taxon>Dikarya</taxon>
        <taxon>Ascomycota</taxon>
        <taxon>Saccharomycotina</taxon>
        <taxon>Saccharomycetes</taxon>
        <taxon>Saccharomycetales</taxon>
        <taxon>Saccharomycetaceae</taxon>
        <taxon>Maudiozyma</taxon>
    </lineage>
</organism>
<name>A0A1X7R738_9SACH</name>
<dbReference type="GO" id="GO:0000978">
    <property type="term" value="F:RNA polymerase II cis-regulatory region sequence-specific DNA binding"/>
    <property type="evidence" value="ECO:0007669"/>
    <property type="project" value="TreeGrafter"/>
</dbReference>
<feature type="region of interest" description="Disordered" evidence="5">
    <location>
        <begin position="241"/>
        <end position="268"/>
    </location>
</feature>
<feature type="compositionally biased region" description="Basic residues" evidence="5">
    <location>
        <begin position="242"/>
        <end position="251"/>
    </location>
</feature>
<accession>A0A1X7R738</accession>
<dbReference type="PANTHER" id="PTHR23235">
    <property type="entry name" value="KRUEPPEL-LIKE TRANSCRIPTION FACTOR"/>
    <property type="match status" value="1"/>
</dbReference>